<dbReference type="GO" id="GO:0005524">
    <property type="term" value="F:ATP binding"/>
    <property type="evidence" value="ECO:0007669"/>
    <property type="project" value="UniProtKB-KW"/>
</dbReference>
<dbReference type="EMBL" id="BMED01000001">
    <property type="protein sequence ID" value="GGC60740.1"/>
    <property type="molecule type" value="Genomic_DNA"/>
</dbReference>
<dbReference type="SUPFAM" id="SSF48452">
    <property type="entry name" value="TPR-like"/>
    <property type="match status" value="1"/>
</dbReference>
<name>A0A916XCL6_9BURK</name>
<gene>
    <name evidence="4" type="ORF">GCM10011396_04590</name>
</gene>
<dbReference type="SUPFAM" id="SSF46894">
    <property type="entry name" value="C-terminal effector domain of the bipartite response regulators"/>
    <property type="match status" value="1"/>
</dbReference>
<keyword evidence="1" id="KW-0547">Nucleotide-binding</keyword>
<dbReference type="GO" id="GO:0003677">
    <property type="term" value="F:DNA binding"/>
    <property type="evidence" value="ECO:0007669"/>
    <property type="project" value="InterPro"/>
</dbReference>
<evidence type="ECO:0000313" key="5">
    <source>
        <dbReference type="Proteomes" id="UP000637423"/>
    </source>
</evidence>
<dbReference type="Pfam" id="PF00196">
    <property type="entry name" value="GerE"/>
    <property type="match status" value="1"/>
</dbReference>
<comment type="caution">
    <text evidence="4">The sequence shown here is derived from an EMBL/GenBank/DDBJ whole genome shotgun (WGS) entry which is preliminary data.</text>
</comment>
<dbReference type="SUPFAM" id="SSF52540">
    <property type="entry name" value="P-loop containing nucleoside triphosphate hydrolases"/>
    <property type="match status" value="1"/>
</dbReference>
<dbReference type="Proteomes" id="UP000637423">
    <property type="component" value="Unassembled WGS sequence"/>
</dbReference>
<dbReference type="GO" id="GO:0006355">
    <property type="term" value="P:regulation of DNA-templated transcription"/>
    <property type="evidence" value="ECO:0007669"/>
    <property type="project" value="InterPro"/>
</dbReference>
<accession>A0A916XCL6</accession>
<dbReference type="InterPro" id="IPR036388">
    <property type="entry name" value="WH-like_DNA-bd_sf"/>
</dbReference>
<reference evidence="4" key="2">
    <citation type="submission" date="2020-09" db="EMBL/GenBank/DDBJ databases">
        <authorList>
            <person name="Sun Q."/>
            <person name="Zhou Y."/>
        </authorList>
    </citation>
    <scope>NUCLEOTIDE SEQUENCE</scope>
    <source>
        <strain evidence="4">CGMCC 1.10998</strain>
    </source>
</reference>
<dbReference type="PROSITE" id="PS50043">
    <property type="entry name" value="HTH_LUXR_2"/>
    <property type="match status" value="1"/>
</dbReference>
<dbReference type="InterPro" id="IPR041664">
    <property type="entry name" value="AAA_16"/>
</dbReference>
<dbReference type="Gene3D" id="1.25.40.10">
    <property type="entry name" value="Tetratricopeptide repeat domain"/>
    <property type="match status" value="1"/>
</dbReference>
<dbReference type="AlphaFoldDB" id="A0A916XCL6"/>
<dbReference type="PANTHER" id="PTHR16305:SF35">
    <property type="entry name" value="TRANSCRIPTIONAL ACTIVATOR DOMAIN"/>
    <property type="match status" value="1"/>
</dbReference>
<dbReference type="PRINTS" id="PR00038">
    <property type="entry name" value="HTHLUXR"/>
</dbReference>
<evidence type="ECO:0000256" key="2">
    <source>
        <dbReference type="ARBA" id="ARBA00022840"/>
    </source>
</evidence>
<dbReference type="InterPro" id="IPR000792">
    <property type="entry name" value="Tscrpt_reg_LuxR_C"/>
</dbReference>
<feature type="domain" description="HTH luxR-type" evidence="3">
    <location>
        <begin position="804"/>
        <end position="869"/>
    </location>
</feature>
<dbReference type="RefSeq" id="WP_188564363.1">
    <property type="nucleotide sequence ID" value="NZ_BMED01000001.1"/>
</dbReference>
<organism evidence="4 5">
    <name type="scientific">Undibacterium terreum</name>
    <dbReference type="NCBI Taxonomy" id="1224302"/>
    <lineage>
        <taxon>Bacteria</taxon>
        <taxon>Pseudomonadati</taxon>
        <taxon>Pseudomonadota</taxon>
        <taxon>Betaproteobacteria</taxon>
        <taxon>Burkholderiales</taxon>
        <taxon>Oxalobacteraceae</taxon>
        <taxon>Undibacterium</taxon>
    </lineage>
</organism>
<dbReference type="GO" id="GO:0005737">
    <property type="term" value="C:cytoplasm"/>
    <property type="evidence" value="ECO:0007669"/>
    <property type="project" value="TreeGrafter"/>
</dbReference>
<evidence type="ECO:0000259" key="3">
    <source>
        <dbReference type="PROSITE" id="PS50043"/>
    </source>
</evidence>
<evidence type="ECO:0000313" key="4">
    <source>
        <dbReference type="EMBL" id="GGC60740.1"/>
    </source>
</evidence>
<protein>
    <submittedName>
        <fullName evidence="4">LuxR family transcriptional regulator</fullName>
    </submittedName>
</protein>
<keyword evidence="2" id="KW-0067">ATP-binding</keyword>
<dbReference type="Pfam" id="PF13191">
    <property type="entry name" value="AAA_16"/>
    <property type="match status" value="1"/>
</dbReference>
<dbReference type="Gene3D" id="1.10.10.10">
    <property type="entry name" value="Winged helix-like DNA-binding domain superfamily/Winged helix DNA-binding domain"/>
    <property type="match status" value="1"/>
</dbReference>
<dbReference type="InterPro" id="IPR011990">
    <property type="entry name" value="TPR-like_helical_dom_sf"/>
</dbReference>
<dbReference type="CDD" id="cd06170">
    <property type="entry name" value="LuxR_C_like"/>
    <property type="match status" value="1"/>
</dbReference>
<dbReference type="SMART" id="SM00421">
    <property type="entry name" value="HTH_LUXR"/>
    <property type="match status" value="1"/>
</dbReference>
<evidence type="ECO:0000256" key="1">
    <source>
        <dbReference type="ARBA" id="ARBA00022741"/>
    </source>
</evidence>
<dbReference type="InterPro" id="IPR027417">
    <property type="entry name" value="P-loop_NTPase"/>
</dbReference>
<dbReference type="PANTHER" id="PTHR16305">
    <property type="entry name" value="TESTICULAR SOLUBLE ADENYLYL CYCLASE"/>
    <property type="match status" value="1"/>
</dbReference>
<keyword evidence="5" id="KW-1185">Reference proteome</keyword>
<dbReference type="InterPro" id="IPR016032">
    <property type="entry name" value="Sig_transdc_resp-reg_C-effctor"/>
</dbReference>
<dbReference type="GO" id="GO:0004016">
    <property type="term" value="F:adenylate cyclase activity"/>
    <property type="evidence" value="ECO:0007669"/>
    <property type="project" value="TreeGrafter"/>
</dbReference>
<sequence>MKQLLERDSFLLKLAAELASAQEHGRVVLIAGEAGIGKTSLLERFIEQLPGNTVYCGGCEALMTPRPLGPLYDIARAGLPVLKSALENGADRATLFSIVLDKLLGSNIPAIMVLEDVHWADAATLDLIKFLGRRIHLSHSLLVLSFRDDEVTAAHPLRAVLGDIPASRMTRLKLPALSADAVSTMAEMATLAREVNTTAGTRLDHLFAVTEGNPFFVTEILSQPDEQVPASIRDAIFARVNRLSKPASNILEVAALVPRSVELAILDAVVKDSQGASDECIASGLLIADGNSLRFRHELARIAVADAVPPARRRSLHTLLLAALDKPDSAAPLARRVHHAVCAGDGPAVLRLAPLAAHEATLRGARREAAAHCRAALDFADALPAAEQAILLEHYAQHCFELNDYQNADQALLHAIDLFAGKNDSKSQSIALAARAKLLVRMLRNADADAACLQAMQLADLAQSPAEQAVSYATWSYLRMLNRDYHEAIAWGEKAIRLAKQSKDTATLAAAHNSMGAAMLFTDYDQGCSAVLSSLRIASGLSDGGAAVADAYVMLSTGSAEVFQFINAERYLSEGLAFTREHDLDRFTGYMEAWQAVMEIYQGHWDHGGARANALLEREKFGSTNRVTALIALGRLRTRRGDPGAREVLDEALLLANQSGTLQRVAPVRCIRAEAAWLAGDDAAAAKEASAVLDLAQAKGHPWFLGEIAFQLWRAGQLEQVPQECAAPYLDQMQGRWESAARFWKELGCPYEQARALSDGDEAAQKLALEIFDSLQAAPMANWLRRRMRSEGVRAIPRGPHPSTRSHPAGLTSREIQILGLLADGLQNSQIAQKLSRSPRTIDHHVAGIYAKLEVGSRIEAIQAARKLGLIA</sequence>
<proteinExistence type="predicted"/>
<reference evidence="4" key="1">
    <citation type="journal article" date="2014" name="Int. J. Syst. Evol. Microbiol.">
        <title>Complete genome sequence of Corynebacterium casei LMG S-19264T (=DSM 44701T), isolated from a smear-ripened cheese.</title>
        <authorList>
            <consortium name="US DOE Joint Genome Institute (JGI-PGF)"/>
            <person name="Walter F."/>
            <person name="Albersmeier A."/>
            <person name="Kalinowski J."/>
            <person name="Ruckert C."/>
        </authorList>
    </citation>
    <scope>NUCLEOTIDE SEQUENCE</scope>
    <source>
        <strain evidence="4">CGMCC 1.10998</strain>
    </source>
</reference>